<dbReference type="GO" id="GO:0001671">
    <property type="term" value="F:ATPase activator activity"/>
    <property type="evidence" value="ECO:0007669"/>
    <property type="project" value="InterPro"/>
</dbReference>
<keyword evidence="5" id="KW-1133">Transmembrane helix</keyword>
<dbReference type="PANTHER" id="PTHR18843">
    <property type="entry name" value="TORSIN-1A-INTERACTING PROTEIN"/>
    <property type="match status" value="1"/>
</dbReference>
<dbReference type="GO" id="GO:0016020">
    <property type="term" value="C:membrane"/>
    <property type="evidence" value="ECO:0007669"/>
    <property type="project" value="TreeGrafter"/>
</dbReference>
<feature type="compositionally biased region" description="Basic and acidic residues" evidence="10">
    <location>
        <begin position="209"/>
        <end position="221"/>
    </location>
</feature>
<evidence type="ECO:0000256" key="5">
    <source>
        <dbReference type="ARBA" id="ARBA00022989"/>
    </source>
</evidence>
<dbReference type="PANTHER" id="PTHR18843:SF7">
    <property type="entry name" value="LAMINA-ASSOCIATED POLYPEPTIDE 1B ISOFORM 1-RELATED"/>
    <property type="match status" value="1"/>
</dbReference>
<dbReference type="InterPro" id="IPR038599">
    <property type="entry name" value="LAP1C-like_C_sf"/>
</dbReference>
<dbReference type="Ensembl" id="ENSHHUT00000073030.1">
    <property type="protein sequence ID" value="ENSHHUP00000070682.1"/>
    <property type="gene ID" value="ENSHHUG00000041548.1"/>
</dbReference>
<evidence type="ECO:0000256" key="9">
    <source>
        <dbReference type="ARBA" id="ARBA00037847"/>
    </source>
</evidence>
<proteinExistence type="inferred from homology"/>
<keyword evidence="7" id="KW-0325">Glycoprotein</keyword>
<reference evidence="13" key="1">
    <citation type="submission" date="2018-06" db="EMBL/GenBank/DDBJ databases">
        <title>Genome assembly of Danube salmon.</title>
        <authorList>
            <person name="Macqueen D.J."/>
            <person name="Gundappa M.K."/>
        </authorList>
    </citation>
    <scope>NUCLEOTIDE SEQUENCE [LARGE SCALE GENOMIC DNA]</scope>
</reference>
<organism evidence="12 13">
    <name type="scientific">Hucho hucho</name>
    <name type="common">huchen</name>
    <dbReference type="NCBI Taxonomy" id="62062"/>
    <lineage>
        <taxon>Eukaryota</taxon>
        <taxon>Metazoa</taxon>
        <taxon>Chordata</taxon>
        <taxon>Craniata</taxon>
        <taxon>Vertebrata</taxon>
        <taxon>Euteleostomi</taxon>
        <taxon>Actinopterygii</taxon>
        <taxon>Neopterygii</taxon>
        <taxon>Teleostei</taxon>
        <taxon>Protacanthopterygii</taxon>
        <taxon>Salmoniformes</taxon>
        <taxon>Salmonidae</taxon>
        <taxon>Salmoninae</taxon>
        <taxon>Hucho</taxon>
    </lineage>
</organism>
<comment type="subcellular location">
    <subcellularLocation>
        <location evidence="9">Endomembrane system</location>
        <topology evidence="9">Single-pass membrane protein</topology>
    </subcellularLocation>
    <subcellularLocation>
        <location evidence="1">Nucleus envelope</location>
    </subcellularLocation>
</comment>
<keyword evidence="8" id="KW-0539">Nucleus</keyword>
<name>A0A4W5Q3W3_9TELE</name>
<evidence type="ECO:0000256" key="7">
    <source>
        <dbReference type="ARBA" id="ARBA00023180"/>
    </source>
</evidence>
<dbReference type="InterPro" id="IPR008662">
    <property type="entry name" value="TOIP1/2"/>
</dbReference>
<evidence type="ECO:0000256" key="3">
    <source>
        <dbReference type="ARBA" id="ARBA00022553"/>
    </source>
</evidence>
<evidence type="ECO:0000256" key="8">
    <source>
        <dbReference type="ARBA" id="ARBA00023242"/>
    </source>
</evidence>
<dbReference type="Gene3D" id="3.40.50.12190">
    <property type="match status" value="1"/>
</dbReference>
<evidence type="ECO:0000256" key="10">
    <source>
        <dbReference type="SAM" id="MobiDB-lite"/>
    </source>
</evidence>
<keyword evidence="3" id="KW-0597">Phosphoprotein</keyword>
<sequence length="546" mass="61279">MDPEIVLNNSAQPARRSTRQSMKAVTVELTPRGPLKRKREENKLPSTPVNGSMEDDESPGKKTKSQIGVAGDGSYDEDKMDVQEATEDEDLDSEMSAEEDSSRHNVTQHKREDQEMSAEEDSSRHNVTQHKRPFGKTLTGDMNVNVLKTVGVGSREIVDPRLYLLSRSSIHTTEELKKNKRMETSRRVASGTKPATQLRPLEKTSSMAEYREKMERKDKKTGLPSANHYSMRGYPTSEESYTSSYRLNNNPTEKQTTKLRKQDIKKSAVIKANPGKAFGGCMWKLCQALVLLVSGVLGLLAYQHLPLTRRPSGGGVHPAWPVREGRFVSQLSALEALFPGQRSELWRRSRIHLERHLQTARPTEPVSLMLTAGRKGEKTLHCLARCLASAFSSALNASSILHIDGANMTGQDSDQVKLDIDNQLRRAFEGDQPVAIIHRFEELPPGSTIIFYRYCDHENAAYKEVFLLFTVLLPEEELGKELSLNEVEERVQDYITETFVESNSSDKPGSFNRMDLDKLGGLWSRISHLVLPVAAEERLEQGGCMD</sequence>
<dbReference type="AlphaFoldDB" id="A0A4W5Q3W3"/>
<dbReference type="STRING" id="62062.ENSHHUP00000070682"/>
<dbReference type="GO" id="GO:0005635">
    <property type="term" value="C:nuclear envelope"/>
    <property type="evidence" value="ECO:0007669"/>
    <property type="project" value="UniProtKB-SubCell"/>
</dbReference>
<feature type="compositionally biased region" description="Basic and acidic residues" evidence="10">
    <location>
        <begin position="175"/>
        <end position="186"/>
    </location>
</feature>
<evidence type="ECO:0000313" key="13">
    <source>
        <dbReference type="Proteomes" id="UP000314982"/>
    </source>
</evidence>
<dbReference type="GO" id="GO:0061024">
    <property type="term" value="P:membrane organization"/>
    <property type="evidence" value="ECO:0007669"/>
    <property type="project" value="TreeGrafter"/>
</dbReference>
<dbReference type="Pfam" id="PF05609">
    <property type="entry name" value="LAP1_C"/>
    <property type="match status" value="1"/>
</dbReference>
<reference evidence="12" key="3">
    <citation type="submission" date="2025-09" db="UniProtKB">
        <authorList>
            <consortium name="Ensembl"/>
        </authorList>
    </citation>
    <scope>IDENTIFICATION</scope>
</reference>
<feature type="region of interest" description="Disordered" evidence="10">
    <location>
        <begin position="175"/>
        <end position="260"/>
    </location>
</feature>
<evidence type="ECO:0000256" key="2">
    <source>
        <dbReference type="ARBA" id="ARBA00007860"/>
    </source>
</evidence>
<keyword evidence="13" id="KW-1185">Reference proteome</keyword>
<accession>A0A4W5Q3W3</accession>
<dbReference type="InterPro" id="IPR046753">
    <property type="entry name" value="TOIP1/2_C"/>
</dbReference>
<evidence type="ECO:0000259" key="11">
    <source>
        <dbReference type="Pfam" id="PF05609"/>
    </source>
</evidence>
<evidence type="ECO:0000313" key="12">
    <source>
        <dbReference type="Ensembl" id="ENSHHUP00000070682.1"/>
    </source>
</evidence>
<evidence type="ECO:0000256" key="1">
    <source>
        <dbReference type="ARBA" id="ARBA00004259"/>
    </source>
</evidence>
<protein>
    <recommendedName>
        <fullName evidence="11">Torsin-1A-interacting protein 1/2 AAA+ activator domain-containing protein</fullName>
    </recommendedName>
</protein>
<evidence type="ECO:0000256" key="6">
    <source>
        <dbReference type="ARBA" id="ARBA00023136"/>
    </source>
</evidence>
<reference evidence="12" key="2">
    <citation type="submission" date="2025-08" db="UniProtKB">
        <authorList>
            <consortium name="Ensembl"/>
        </authorList>
    </citation>
    <scope>IDENTIFICATION</scope>
</reference>
<keyword evidence="6" id="KW-0472">Membrane</keyword>
<comment type="similarity">
    <text evidence="2">Belongs to the TOR1AIP family.</text>
</comment>
<dbReference type="Proteomes" id="UP000314982">
    <property type="component" value="Unassembled WGS sequence"/>
</dbReference>
<feature type="compositionally biased region" description="Low complexity" evidence="10">
    <location>
        <begin position="236"/>
        <end position="245"/>
    </location>
</feature>
<evidence type="ECO:0000256" key="4">
    <source>
        <dbReference type="ARBA" id="ARBA00022692"/>
    </source>
</evidence>
<feature type="domain" description="Torsin-1A-interacting protein 1/2 AAA+ activator" evidence="11">
    <location>
        <begin position="326"/>
        <end position="545"/>
    </location>
</feature>
<feature type="compositionally biased region" description="Acidic residues" evidence="10">
    <location>
        <begin position="83"/>
        <end position="99"/>
    </location>
</feature>
<keyword evidence="4" id="KW-0812">Transmembrane</keyword>
<dbReference type="GeneTree" id="ENSGT00390000012166"/>
<feature type="region of interest" description="Disordered" evidence="10">
    <location>
        <begin position="1"/>
        <end position="136"/>
    </location>
</feature>